<reference evidence="3" key="2">
    <citation type="submission" date="2022-10" db="EMBL/GenBank/DDBJ databases">
        <authorList>
            <consortium name="ENA_rothamsted_submissions"/>
            <consortium name="culmorum"/>
            <person name="King R."/>
        </authorList>
    </citation>
    <scope>NUCLEOTIDE SEQUENCE</scope>
</reference>
<dbReference type="PANTHER" id="PTHR20929">
    <property type="entry name" value="LUNG ADENOMA SUSCEPTIBILITY 1-RELATED"/>
    <property type="match status" value="1"/>
</dbReference>
<feature type="coiled-coil region" evidence="1">
    <location>
        <begin position="196"/>
        <end position="232"/>
    </location>
</feature>
<dbReference type="GO" id="GO:0048487">
    <property type="term" value="F:beta-tubulin binding"/>
    <property type="evidence" value="ECO:0007669"/>
    <property type="project" value="TreeGrafter"/>
</dbReference>
<dbReference type="GO" id="GO:0008017">
    <property type="term" value="F:microtubule binding"/>
    <property type="evidence" value="ECO:0007669"/>
    <property type="project" value="TreeGrafter"/>
</dbReference>
<feature type="domain" description="CASC1 C-terminal" evidence="2">
    <location>
        <begin position="703"/>
        <end position="900"/>
    </location>
</feature>
<sequence length="960" mass="114462">MTQDITIKDRRRQTIDASREPTGRFYDQKLRFMMKVYESLEDTLRRKKVSSSNLQDLITIRSSFREKAYDFLDVLTFEILMNIDREMKSMNPHVAHYSYSSPDFIKFVWSLKDVTLPKNLGKLRSIKVQPLQMNVTMSNVLDLETASVRVLWFKRDFYSDYCPSYMPSSFDMKFQNFDSAIDEEMKMRKYFRDKRVAEMREAREVYEIKMEAIRQQEEADAKNKKNKEQKIELVAKKNLRIKVIKEPPIVDDSTYVNVDDEYLAYENQIVEEEMHLLSPDSLNLDRHDVNMRQYQILGGTYRIECLERPLQTKEIYQHLFVRLNERPNVLKYRNFHHIYEEPVLKNVKEERKTLFAEKLLDAKNKALLGLNKIEIKLSDKIIWWEEPMACRFEKWEESDEFLQLDPELQDYNLNYEKYKERELQSLFKMPYTQFQKRLRIEDFQLSAYPENIKISSLVRYFLAPILPNEFPHYVEKLEMFEKKEREWRFYKARHTSSGDYIAVDQDKDMKNTTIATVKILNDFLKIFAQKHSTPRELFPQKIKKHSLEIVENPELLLTVQKAREELQKILIIEEECEPEVANDIPLEKEPLMLSELLDRINNIQKSLKAVFKIVQNKIEEVPVEKPRRKSIKKIRMSLVPRKSLVTPRKSIKRTPKMRKSNRQKSFRIRSSLIEESNTSATEVNTESSTNDSKLFLIPHHKGKWVTKDIHESCYDEKTKTFSFYAGCCGVFGLAIRKYYNMPFKNWELYPIIEENEDKYVLMRIEGQKVSIEFKITLAGFTYKILKPGKVPRQELQKSVKIFELKKILSSLNVNLFPELDASWYVPNISEKHTAMEFHTYKSMAAFCLSYHFKYHECNRYGTRREIVLKSKLLKDQSFTDVLITPLKVLTVDPKVETTENYQMKLKYEENPPDQEFCADLYEFLKAEVDKTEHRLNQKSFMIFWHVQALLMNLRPLSFSQ</sequence>
<evidence type="ECO:0000259" key="2">
    <source>
        <dbReference type="Pfam" id="PF12366"/>
    </source>
</evidence>
<accession>A0A9N9WT08</accession>
<keyword evidence="4" id="KW-1185">Reference proteome</keyword>
<dbReference type="InterPro" id="IPR023247">
    <property type="entry name" value="IC97/Dnai7-like"/>
</dbReference>
<evidence type="ECO:0000313" key="4">
    <source>
        <dbReference type="Proteomes" id="UP001153620"/>
    </source>
</evidence>
<name>A0A9N9WT08_9DIPT</name>
<dbReference type="OrthoDB" id="7737418at2759"/>
<dbReference type="EMBL" id="OU895878">
    <property type="protein sequence ID" value="CAG9804934.1"/>
    <property type="molecule type" value="Genomic_DNA"/>
</dbReference>
<dbReference type="Pfam" id="PF12366">
    <property type="entry name" value="Casc1_C"/>
    <property type="match status" value="1"/>
</dbReference>
<dbReference type="PANTHER" id="PTHR20929:SF11">
    <property type="entry name" value="DYNEIN AXONEMAL INTERMEDIATE CHAIN 7"/>
    <property type="match status" value="1"/>
</dbReference>
<dbReference type="InterPro" id="IPR022110">
    <property type="entry name" value="CASC1_C"/>
</dbReference>
<gene>
    <name evidence="3" type="ORF">CHIRRI_LOCUS7811</name>
</gene>
<reference evidence="3" key="1">
    <citation type="submission" date="2022-01" db="EMBL/GenBank/DDBJ databases">
        <authorList>
            <person name="King R."/>
        </authorList>
    </citation>
    <scope>NUCLEOTIDE SEQUENCE</scope>
</reference>
<keyword evidence="1" id="KW-0175">Coiled coil</keyword>
<protein>
    <recommendedName>
        <fullName evidence="2">CASC1 C-terminal domain-containing protein</fullName>
    </recommendedName>
</protein>
<proteinExistence type="predicted"/>
<evidence type="ECO:0000256" key="1">
    <source>
        <dbReference type="SAM" id="Coils"/>
    </source>
</evidence>
<dbReference type="AlphaFoldDB" id="A0A9N9WT08"/>
<organism evidence="3 4">
    <name type="scientific">Chironomus riparius</name>
    <dbReference type="NCBI Taxonomy" id="315576"/>
    <lineage>
        <taxon>Eukaryota</taxon>
        <taxon>Metazoa</taxon>
        <taxon>Ecdysozoa</taxon>
        <taxon>Arthropoda</taxon>
        <taxon>Hexapoda</taxon>
        <taxon>Insecta</taxon>
        <taxon>Pterygota</taxon>
        <taxon>Neoptera</taxon>
        <taxon>Endopterygota</taxon>
        <taxon>Diptera</taxon>
        <taxon>Nematocera</taxon>
        <taxon>Chironomoidea</taxon>
        <taxon>Chironomidae</taxon>
        <taxon>Chironominae</taxon>
        <taxon>Chironomus</taxon>
    </lineage>
</organism>
<dbReference type="Proteomes" id="UP001153620">
    <property type="component" value="Chromosome 2"/>
</dbReference>
<evidence type="ECO:0000313" key="3">
    <source>
        <dbReference type="EMBL" id="CAG9804934.1"/>
    </source>
</evidence>